<dbReference type="InterPro" id="IPR001223">
    <property type="entry name" value="Glyco_hydro18_cat"/>
</dbReference>
<dbReference type="PROSITE" id="PS51910">
    <property type="entry name" value="GH18_2"/>
    <property type="match status" value="1"/>
</dbReference>
<proteinExistence type="predicted"/>
<comment type="caution">
    <text evidence="3">The sequence shown here is derived from an EMBL/GenBank/DDBJ whole genome shotgun (WGS) entry which is preliminary data.</text>
</comment>
<evidence type="ECO:0000256" key="1">
    <source>
        <dbReference type="ARBA" id="ARBA00012729"/>
    </source>
</evidence>
<gene>
    <name evidence="3" type="ORF">PG993_015068</name>
</gene>
<dbReference type="InterPro" id="IPR011583">
    <property type="entry name" value="Chitinase_II/V-like_cat"/>
</dbReference>
<sequence length="389" mass="41784">MAAEEPLRNIMYLTGQHPVIPDLPLTTTITHVVLAFMQSGVFNEEKPDPSWPLFLSVEEARSRFQPGTKVMVAIGGWGDTEGFATAARDESSRRRFAENVADMVKATGADGVDIDWEYPGGNGEDYKQVPNSKKAWEATAYPHLLASLRAALGPSKLISAAVPGIPRDIALAFTSATVPSIMASVDFLNVMTYDLMNRRDTVTKHHTGIAGSLESLEVYLKAGAPAARLNLGFAFYVKYFRVPRDACSTANTPSGSKPPGLDCPTGPMEDPTTGADLGRTGGFSYHDAVPAEVADSFRKALAGGTYDEAGGGYYYLDTDTTGMDGDDLFWSFDTPDAIARKFPRVVEAKGLGGVFAWGLGEDAPEFAHLKALSARVLRGQMVGSVRDEL</sequence>
<name>A0ABR1RQR4_9PEZI</name>
<feature type="domain" description="GH18" evidence="2">
    <location>
        <begin position="7"/>
        <end position="379"/>
    </location>
</feature>
<dbReference type="PANTHER" id="PTHR11177">
    <property type="entry name" value="CHITINASE"/>
    <property type="match status" value="1"/>
</dbReference>
<evidence type="ECO:0000259" key="2">
    <source>
        <dbReference type="PROSITE" id="PS51910"/>
    </source>
</evidence>
<evidence type="ECO:0000313" key="3">
    <source>
        <dbReference type="EMBL" id="KAK8016879.1"/>
    </source>
</evidence>
<dbReference type="Pfam" id="PF00704">
    <property type="entry name" value="Glyco_hydro_18"/>
    <property type="match status" value="1"/>
</dbReference>
<dbReference type="SUPFAM" id="SSF51445">
    <property type="entry name" value="(Trans)glycosidases"/>
    <property type="match status" value="1"/>
</dbReference>
<organism evidence="3 4">
    <name type="scientific">Apiospora rasikravindrae</name>
    <dbReference type="NCBI Taxonomy" id="990691"/>
    <lineage>
        <taxon>Eukaryota</taxon>
        <taxon>Fungi</taxon>
        <taxon>Dikarya</taxon>
        <taxon>Ascomycota</taxon>
        <taxon>Pezizomycotina</taxon>
        <taxon>Sordariomycetes</taxon>
        <taxon>Xylariomycetidae</taxon>
        <taxon>Amphisphaeriales</taxon>
        <taxon>Apiosporaceae</taxon>
        <taxon>Apiospora</taxon>
    </lineage>
</organism>
<dbReference type="EMBL" id="JAQQWK010000014">
    <property type="protein sequence ID" value="KAK8016879.1"/>
    <property type="molecule type" value="Genomic_DNA"/>
</dbReference>
<protein>
    <recommendedName>
        <fullName evidence="1">chitinase</fullName>
        <ecNumber evidence="1">3.2.1.14</ecNumber>
    </recommendedName>
</protein>
<dbReference type="EC" id="3.2.1.14" evidence="1"/>
<dbReference type="PANTHER" id="PTHR11177:SF378">
    <property type="entry name" value="CHITINASE"/>
    <property type="match status" value="1"/>
</dbReference>
<accession>A0ABR1RQR4</accession>
<reference evidence="3 4" key="1">
    <citation type="submission" date="2023-01" db="EMBL/GenBank/DDBJ databases">
        <title>Analysis of 21 Apiospora genomes using comparative genomics revels a genus with tremendous synthesis potential of carbohydrate active enzymes and secondary metabolites.</title>
        <authorList>
            <person name="Sorensen T."/>
        </authorList>
    </citation>
    <scope>NUCLEOTIDE SEQUENCE [LARGE SCALE GENOMIC DNA]</scope>
    <source>
        <strain evidence="3 4">CBS 33761</strain>
    </source>
</reference>
<dbReference type="InterPro" id="IPR050314">
    <property type="entry name" value="Glycosyl_Hydrlase_18"/>
</dbReference>
<dbReference type="SMART" id="SM00636">
    <property type="entry name" value="Glyco_18"/>
    <property type="match status" value="1"/>
</dbReference>
<evidence type="ECO:0000313" key="4">
    <source>
        <dbReference type="Proteomes" id="UP001444661"/>
    </source>
</evidence>
<keyword evidence="4" id="KW-1185">Reference proteome</keyword>
<dbReference type="InterPro" id="IPR017853">
    <property type="entry name" value="GH"/>
</dbReference>
<dbReference type="Gene3D" id="3.20.20.80">
    <property type="entry name" value="Glycosidases"/>
    <property type="match status" value="1"/>
</dbReference>
<dbReference type="Proteomes" id="UP001444661">
    <property type="component" value="Unassembled WGS sequence"/>
</dbReference>